<dbReference type="Pfam" id="PF14864">
    <property type="entry name" value="Alkyl_sulf_C"/>
    <property type="match status" value="1"/>
</dbReference>
<evidence type="ECO:0000259" key="1">
    <source>
        <dbReference type="Pfam" id="PF14864"/>
    </source>
</evidence>
<dbReference type="SUPFAM" id="SSF55718">
    <property type="entry name" value="SCP-like"/>
    <property type="match status" value="1"/>
</dbReference>
<dbReference type="Proteomes" id="UP001164693">
    <property type="component" value="Chromosome"/>
</dbReference>
<proteinExistence type="predicted"/>
<feature type="domain" description="Alkyl sulfatase C-terminal" evidence="1">
    <location>
        <begin position="30"/>
        <end position="103"/>
    </location>
</feature>
<evidence type="ECO:0000313" key="2">
    <source>
        <dbReference type="EMBL" id="WAX56982.1"/>
    </source>
</evidence>
<dbReference type="InterPro" id="IPR036527">
    <property type="entry name" value="SCP2_sterol-bd_dom_sf"/>
</dbReference>
<keyword evidence="3" id="KW-1185">Reference proteome</keyword>
<dbReference type="RefSeq" id="WP_269443516.1">
    <property type="nucleotide sequence ID" value="NZ_CP097463.1"/>
</dbReference>
<sequence length="112" mass="12103">MASVAECERAFHALAERLAGADSDTRSTAAFDRSLSCALPDLGVIFAGRLQDGTLTDIRRVDSKEAQVRLSMSSDDLIRLVAGELHLGSAWASGRVKVHASVFDLIKLRTIF</sequence>
<evidence type="ECO:0000313" key="3">
    <source>
        <dbReference type="Proteomes" id="UP001164693"/>
    </source>
</evidence>
<organism evidence="2 3">
    <name type="scientific">Jatrophihabitans cynanchi</name>
    <dbReference type="NCBI Taxonomy" id="2944128"/>
    <lineage>
        <taxon>Bacteria</taxon>
        <taxon>Bacillati</taxon>
        <taxon>Actinomycetota</taxon>
        <taxon>Actinomycetes</taxon>
        <taxon>Jatrophihabitantales</taxon>
        <taxon>Jatrophihabitantaceae</taxon>
        <taxon>Jatrophihabitans</taxon>
    </lineage>
</organism>
<reference evidence="2" key="1">
    <citation type="submission" date="2022-05" db="EMBL/GenBank/DDBJ databases">
        <title>Jatrophihabitans sp. SB3-54 whole genome sequence.</title>
        <authorList>
            <person name="Suh M.K."/>
            <person name="Eom M.K."/>
            <person name="Kim J.S."/>
            <person name="Kim H.S."/>
            <person name="Do H.E."/>
            <person name="Shin Y.K."/>
            <person name="Lee J.-S."/>
        </authorList>
    </citation>
    <scope>NUCLEOTIDE SEQUENCE</scope>
    <source>
        <strain evidence="2">SB3-54</strain>
    </source>
</reference>
<gene>
    <name evidence="2" type="ORF">M6B22_21040</name>
</gene>
<dbReference type="EMBL" id="CP097463">
    <property type="protein sequence ID" value="WAX56982.1"/>
    <property type="molecule type" value="Genomic_DNA"/>
</dbReference>
<dbReference type="InterPro" id="IPR029229">
    <property type="entry name" value="Alkyl_sulf_C"/>
</dbReference>
<dbReference type="Gene3D" id="3.30.1050.10">
    <property type="entry name" value="SCP2 sterol-binding domain"/>
    <property type="match status" value="1"/>
</dbReference>
<protein>
    <submittedName>
        <fullName evidence="2">SCP2 sterol-binding domain-containing protein</fullName>
    </submittedName>
</protein>
<name>A0ABY7JWN5_9ACTN</name>
<accession>A0ABY7JWN5</accession>